<organism evidence="1 2">
    <name type="scientific">Paralcaligenes ureilyticus</name>
    <dbReference type="NCBI Taxonomy" id="627131"/>
    <lineage>
        <taxon>Bacteria</taxon>
        <taxon>Pseudomonadati</taxon>
        <taxon>Pseudomonadota</taxon>
        <taxon>Betaproteobacteria</taxon>
        <taxon>Burkholderiales</taxon>
        <taxon>Alcaligenaceae</taxon>
        <taxon>Paralcaligenes</taxon>
    </lineage>
</organism>
<sequence>MPPDAPIAATITVPETLALLDGSFASVAKGVAEDRYVLWLGSGISLSRVDGLRQIIARVLEFLRVRITPGDPACRFGRALRAALDLAPLTDPENARVDLTQPFADWPDHNEIVDRLCNNYARLLDVNVEGEPDDYLLWEAVDVRGTFAAPGKLPDVEHMCLAILVLEGASSDIVSANWDGLIEGSITALTGGQPALSVCARPEDLREPAAHGRLIKFHGCAVRATQNEAAYRPFLVARQSQINGWLTRPENAALRGRLEDLVATKPTLMIGLSAQDANIQALFAEAAVNMPWRWPGDRPSYVFSANELGGDQQGLLQNVYRQDLTPANRQQIVDGSRIQAYAKPLLLALVLHLLCSKVRTLVDLAAGAIPPADRQPLRDGVVALRDQLAACVAPDPLAFINAFIDQWGRSLNLIRNGSLTRVTGRYQPLTVESIANIHINPNLPASGMCETGVAVGVLGYGAARGEWKIASPAANSVRDGMFRLNTSSGEAKVFLTSGPISALQLRQDGHVVDADEPVVIHGHKLVPAMPRSPRSAPGRTGRLVAREVSIATLMESSATLDDLFQRFREELAI</sequence>
<dbReference type="Proteomes" id="UP000295525">
    <property type="component" value="Unassembled WGS sequence"/>
</dbReference>
<evidence type="ECO:0000313" key="2">
    <source>
        <dbReference type="Proteomes" id="UP000295525"/>
    </source>
</evidence>
<gene>
    <name evidence="1" type="ORF">EDC26_101273</name>
</gene>
<dbReference type="AlphaFoldDB" id="A0A4R3MHA8"/>
<dbReference type="OrthoDB" id="9148542at2"/>
<dbReference type="EMBL" id="SMAJ01000001">
    <property type="protein sequence ID" value="TCT11045.1"/>
    <property type="molecule type" value="Genomic_DNA"/>
</dbReference>
<name>A0A4R3MHA8_9BURK</name>
<keyword evidence="2" id="KW-1185">Reference proteome</keyword>
<protein>
    <submittedName>
        <fullName evidence="1">SIR2-like protein</fullName>
    </submittedName>
</protein>
<dbReference type="Pfam" id="PF13289">
    <property type="entry name" value="SIR2_2"/>
    <property type="match status" value="1"/>
</dbReference>
<reference evidence="1 2" key="1">
    <citation type="submission" date="2019-03" db="EMBL/GenBank/DDBJ databases">
        <title>Genomic Encyclopedia of Type Strains, Phase IV (KMG-IV): sequencing the most valuable type-strain genomes for metagenomic binning, comparative biology and taxonomic classification.</title>
        <authorList>
            <person name="Goeker M."/>
        </authorList>
    </citation>
    <scope>NUCLEOTIDE SEQUENCE [LARGE SCALE GENOMIC DNA]</scope>
    <source>
        <strain evidence="1 2">DSM 24591</strain>
    </source>
</reference>
<comment type="caution">
    <text evidence="1">The sequence shown here is derived from an EMBL/GenBank/DDBJ whole genome shotgun (WGS) entry which is preliminary data.</text>
</comment>
<proteinExistence type="predicted"/>
<accession>A0A4R3MHA8</accession>
<evidence type="ECO:0000313" key="1">
    <source>
        <dbReference type="EMBL" id="TCT11045.1"/>
    </source>
</evidence>